<evidence type="ECO:0000259" key="4">
    <source>
        <dbReference type="Pfam" id="PF00326"/>
    </source>
</evidence>
<dbReference type="RefSeq" id="WP_251802111.1">
    <property type="nucleotide sequence ID" value="NZ_JAMQOL010000048.1"/>
</dbReference>
<dbReference type="InterPro" id="IPR001375">
    <property type="entry name" value="Peptidase_S9_cat"/>
</dbReference>
<evidence type="ECO:0000256" key="3">
    <source>
        <dbReference type="SAM" id="MobiDB-lite"/>
    </source>
</evidence>
<protein>
    <submittedName>
        <fullName evidence="5">Prolyl oligopeptidase family serine peptidase</fullName>
    </submittedName>
</protein>
<reference evidence="5 6" key="1">
    <citation type="submission" date="2022-06" db="EMBL/GenBank/DDBJ databases">
        <title>Actinoplanes abujensis sp. nov., isolated from Nigerian arid soil.</title>
        <authorList>
            <person name="Ding P."/>
        </authorList>
    </citation>
    <scope>NUCLEOTIDE SEQUENCE [LARGE SCALE GENOMIC DNA]</scope>
    <source>
        <strain evidence="6">TRM88002</strain>
    </source>
</reference>
<keyword evidence="2" id="KW-0378">Hydrolase</keyword>
<keyword evidence="1" id="KW-0732">Signal</keyword>
<dbReference type="SUPFAM" id="SSF82171">
    <property type="entry name" value="DPP6 N-terminal domain-like"/>
    <property type="match status" value="1"/>
</dbReference>
<organism evidence="5 6">
    <name type="scientific">Paractinoplanes hotanensis</name>
    <dbReference type="NCBI Taxonomy" id="2906497"/>
    <lineage>
        <taxon>Bacteria</taxon>
        <taxon>Bacillati</taxon>
        <taxon>Actinomycetota</taxon>
        <taxon>Actinomycetes</taxon>
        <taxon>Micromonosporales</taxon>
        <taxon>Micromonosporaceae</taxon>
        <taxon>Paractinoplanes</taxon>
    </lineage>
</organism>
<evidence type="ECO:0000256" key="1">
    <source>
        <dbReference type="ARBA" id="ARBA00022729"/>
    </source>
</evidence>
<evidence type="ECO:0000313" key="5">
    <source>
        <dbReference type="EMBL" id="MCM4082388.1"/>
    </source>
</evidence>
<dbReference type="SUPFAM" id="SSF53474">
    <property type="entry name" value="alpha/beta-Hydrolases"/>
    <property type="match status" value="1"/>
</dbReference>
<dbReference type="Pfam" id="PF00326">
    <property type="entry name" value="Peptidase_S9"/>
    <property type="match status" value="1"/>
</dbReference>
<evidence type="ECO:0000256" key="2">
    <source>
        <dbReference type="ARBA" id="ARBA00022801"/>
    </source>
</evidence>
<dbReference type="PANTHER" id="PTHR42776">
    <property type="entry name" value="SERINE PEPTIDASE S9 FAMILY MEMBER"/>
    <property type="match status" value="1"/>
</dbReference>
<gene>
    <name evidence="5" type="ORF">LXN57_32960</name>
</gene>
<keyword evidence="6" id="KW-1185">Reference proteome</keyword>
<dbReference type="EMBL" id="JAMQOL010000048">
    <property type="protein sequence ID" value="MCM4082388.1"/>
    <property type="molecule type" value="Genomic_DNA"/>
</dbReference>
<proteinExistence type="predicted"/>
<feature type="domain" description="Peptidase S9 prolyl oligopeptidase catalytic" evidence="4">
    <location>
        <begin position="465"/>
        <end position="665"/>
    </location>
</feature>
<dbReference type="Gene3D" id="3.40.50.1820">
    <property type="entry name" value="alpha/beta hydrolase"/>
    <property type="match status" value="1"/>
</dbReference>
<feature type="region of interest" description="Disordered" evidence="3">
    <location>
        <begin position="55"/>
        <end position="98"/>
    </location>
</feature>
<sequence length="676" mass="72878">MSADAFHDPDAYVRLPRLAGLWLSPDGRRLVVGVGTPDREGIRFRTGLWEVDPAGQRPARQLTRSDKGESGAGFTPAGDLLFTSARPAPPDSSAPAPSELSWTAADDDGTAALWLQPVAGGEAYVLAKLPGGIHGVRVSPAGTLVAGSAVLSAGDSGRERRKAAGVSAILHEEFPVRFWDHDLGPDRPRLVAGSLDDGVLSLSDGDVLRDVTGHVGRALDTGGDWEVTPDGRKVVAAWQVAAPGGAQRSALAVIDVATGERRMLADDPGYDYVSPRVSPDGARVAFVVRQWSSADDPGGIRLALAPLDGGPVTSLTTDWDRWPHSPRWTPDGTALIVAADDNGRCPLWRVEATTGEVTRLTADDAAYTDPHVSPDGRWVYALRNTIASPPHPVRVSLDSHEVELLPSPVPAVRVPGNVEEVTAQAADGTPLRAWLALPTGAETPAPLLLWVHGGPLASWNIWKWNSNPWLAVARGYAVLMPDPALSTGYGDAFLRRGWGAWGETPYHDLMAMTDAALTRPDLDPSRTATVGASYGGYMANWIAGHTTRFAAIVTHASLWALDQMMTTTDHPYYWLREMTPARLEANSPHHFADAITTPMLVIHGDNDYRVPIGEALRLWWDLLSRSSDGRHKFLYYPDEAHGVAKPGNLAVWHSTMLAFLDHHVRGEDWQRPPLLG</sequence>
<evidence type="ECO:0000313" key="6">
    <source>
        <dbReference type="Proteomes" id="UP001523216"/>
    </source>
</evidence>
<dbReference type="Proteomes" id="UP001523216">
    <property type="component" value="Unassembled WGS sequence"/>
</dbReference>
<name>A0ABT0Y8K9_9ACTN</name>
<dbReference type="PANTHER" id="PTHR42776:SF13">
    <property type="entry name" value="DIPEPTIDYL-PEPTIDASE 5"/>
    <property type="match status" value="1"/>
</dbReference>
<dbReference type="Gene3D" id="2.120.10.30">
    <property type="entry name" value="TolB, C-terminal domain"/>
    <property type="match status" value="2"/>
</dbReference>
<dbReference type="InterPro" id="IPR011042">
    <property type="entry name" value="6-blade_b-propeller_TolB-like"/>
</dbReference>
<comment type="caution">
    <text evidence="5">The sequence shown here is derived from an EMBL/GenBank/DDBJ whole genome shotgun (WGS) entry which is preliminary data.</text>
</comment>
<accession>A0ABT0Y8K9</accession>
<dbReference type="InterPro" id="IPR029058">
    <property type="entry name" value="AB_hydrolase_fold"/>
</dbReference>